<dbReference type="AlphaFoldDB" id="X0W516"/>
<organism evidence="1">
    <name type="scientific">marine sediment metagenome</name>
    <dbReference type="NCBI Taxonomy" id="412755"/>
    <lineage>
        <taxon>unclassified sequences</taxon>
        <taxon>metagenomes</taxon>
        <taxon>ecological metagenomes</taxon>
    </lineage>
</organism>
<gene>
    <name evidence="1" type="ORF">S01H1_60319</name>
</gene>
<reference evidence="1" key="1">
    <citation type="journal article" date="2014" name="Front. Microbiol.">
        <title>High frequency of phylogenetically diverse reductive dehalogenase-homologous genes in deep subseafloor sedimentary metagenomes.</title>
        <authorList>
            <person name="Kawai M."/>
            <person name="Futagami T."/>
            <person name="Toyoda A."/>
            <person name="Takaki Y."/>
            <person name="Nishi S."/>
            <person name="Hori S."/>
            <person name="Arai W."/>
            <person name="Tsubouchi T."/>
            <person name="Morono Y."/>
            <person name="Uchiyama I."/>
            <person name="Ito T."/>
            <person name="Fujiyama A."/>
            <person name="Inagaki F."/>
            <person name="Takami H."/>
        </authorList>
    </citation>
    <scope>NUCLEOTIDE SEQUENCE</scope>
    <source>
        <strain evidence="1">Expedition CK06-06</strain>
    </source>
</reference>
<name>X0W516_9ZZZZ</name>
<dbReference type="EMBL" id="BARS01039507">
    <property type="protein sequence ID" value="GAG19703.1"/>
    <property type="molecule type" value="Genomic_DNA"/>
</dbReference>
<accession>X0W516</accession>
<proteinExistence type="predicted"/>
<sequence>MSSSINNAEIDFSRLTNTRTTTLTIDLAVSRERIFDLTKVEFGNLDFDPDFVILKYIAFSSQNANPGNLLPILTCDFIQGKEVLAPYLPRTSIQSFNVRHKVNFKYNKQYAKIESKVIGQDQQDLSFNQGTVLIALEWIRYARDYEF</sequence>
<comment type="caution">
    <text evidence="1">The sequence shown here is derived from an EMBL/GenBank/DDBJ whole genome shotgun (WGS) entry which is preliminary data.</text>
</comment>
<protein>
    <submittedName>
        <fullName evidence="1">Uncharacterized protein</fullName>
    </submittedName>
</protein>
<evidence type="ECO:0000313" key="1">
    <source>
        <dbReference type="EMBL" id="GAG19703.1"/>
    </source>
</evidence>